<feature type="domain" description="SpoVT-AbrB" evidence="1">
    <location>
        <begin position="69"/>
        <end position="112"/>
    </location>
</feature>
<name>A0ABQ5TR46_9BACI</name>
<feature type="domain" description="SpoVT-AbrB" evidence="1">
    <location>
        <begin position="18"/>
        <end position="63"/>
    </location>
</feature>
<accession>A0ABQ5TR46</accession>
<dbReference type="Pfam" id="PF04014">
    <property type="entry name" value="MazE_antitoxin"/>
    <property type="match status" value="1"/>
</dbReference>
<evidence type="ECO:0000259" key="1">
    <source>
        <dbReference type="SMART" id="SM00966"/>
    </source>
</evidence>
<keyword evidence="3" id="KW-1185">Reference proteome</keyword>
<comment type="caution">
    <text evidence="2">The sequence shown here is derived from an EMBL/GenBank/DDBJ whole genome shotgun (WGS) entry which is preliminary data.</text>
</comment>
<proteinExistence type="predicted"/>
<gene>
    <name evidence="2" type="ORF">MACH08_41950</name>
</gene>
<dbReference type="RefSeq" id="WP_317958641.1">
    <property type="nucleotide sequence ID" value="NZ_BSKO01000002.1"/>
</dbReference>
<dbReference type="EMBL" id="BSKO01000002">
    <property type="protein sequence ID" value="GLO68411.1"/>
    <property type="molecule type" value="Genomic_DNA"/>
</dbReference>
<evidence type="ECO:0000313" key="3">
    <source>
        <dbReference type="Proteomes" id="UP001275436"/>
    </source>
</evidence>
<evidence type="ECO:0000313" key="2">
    <source>
        <dbReference type="EMBL" id="GLO68411.1"/>
    </source>
</evidence>
<sequence>MTNCLLERDQLTDTGIVCKLSKRQTITIPKKIRERLFILAGDEVTISIIAKSNELIIQKNAGNTLENKMIINEKGAIRIPIELGRFLSLNKGDSFLLYLADHDPFILLKKLN</sequence>
<reference evidence="2 3" key="1">
    <citation type="submission" date="2023-02" db="EMBL/GenBank/DDBJ databases">
        <title>Oceanobacillus kimchii IFOP_LL358 isolated form Alexandrium catenella lab strain.</title>
        <authorList>
            <person name="Gajardo G."/>
            <person name="Ueki S."/>
            <person name="Maruyama F."/>
        </authorList>
    </citation>
    <scope>NUCLEOTIDE SEQUENCE [LARGE SCALE GENOMIC DNA]</scope>
    <source>
        <strain evidence="2 3">IFOP_LL358</strain>
    </source>
</reference>
<dbReference type="Proteomes" id="UP001275436">
    <property type="component" value="Unassembled WGS sequence"/>
</dbReference>
<dbReference type="SMART" id="SM00966">
    <property type="entry name" value="SpoVT_AbrB"/>
    <property type="match status" value="2"/>
</dbReference>
<organism evidence="2 3">
    <name type="scientific">Oceanobacillus kimchii</name>
    <dbReference type="NCBI Taxonomy" id="746691"/>
    <lineage>
        <taxon>Bacteria</taxon>
        <taxon>Bacillati</taxon>
        <taxon>Bacillota</taxon>
        <taxon>Bacilli</taxon>
        <taxon>Bacillales</taxon>
        <taxon>Bacillaceae</taxon>
        <taxon>Oceanobacillus</taxon>
    </lineage>
</organism>
<dbReference type="InterPro" id="IPR037914">
    <property type="entry name" value="SpoVT-AbrB_sf"/>
</dbReference>
<dbReference type="Gene3D" id="2.10.260.10">
    <property type="match status" value="2"/>
</dbReference>
<dbReference type="PANTHER" id="PTHR34860:SF6">
    <property type="entry name" value="REPRESSOR-LIKE PROTEIN SSO7C3"/>
    <property type="match status" value="1"/>
</dbReference>
<dbReference type="InterPro" id="IPR052975">
    <property type="entry name" value="Repressor-like_regulatory"/>
</dbReference>
<dbReference type="InterPro" id="IPR007159">
    <property type="entry name" value="SpoVT-AbrB_dom"/>
</dbReference>
<dbReference type="SUPFAM" id="SSF89447">
    <property type="entry name" value="AbrB/MazE/MraZ-like"/>
    <property type="match status" value="2"/>
</dbReference>
<protein>
    <recommendedName>
        <fullName evidence="1">SpoVT-AbrB domain-containing protein</fullName>
    </recommendedName>
</protein>
<dbReference type="PANTHER" id="PTHR34860">
    <property type="entry name" value="REPRESSOR-LIKE PROTEIN SSO7C3"/>
    <property type="match status" value="1"/>
</dbReference>